<dbReference type="Pfam" id="PF11667">
    <property type="entry name" value="DUF3267"/>
    <property type="match status" value="1"/>
</dbReference>
<keyword evidence="1" id="KW-1133">Transmembrane helix</keyword>
<name>A0A9D1NCH8_9FIRM</name>
<organism evidence="2 3">
    <name type="scientific">Candidatus Stercoripulliclostridium merdipullorum</name>
    <dbReference type="NCBI Taxonomy" id="2840952"/>
    <lineage>
        <taxon>Bacteria</taxon>
        <taxon>Bacillati</taxon>
        <taxon>Bacillota</taxon>
        <taxon>Clostridia</taxon>
        <taxon>Eubacteriales</taxon>
        <taxon>Candidatus Stercoripulliclostridium</taxon>
    </lineage>
</organism>
<sequence>MGINYKKQLVSIDLKPAAALQLVLLITFCAVGAIVNSVIGKGWSLAWWWGILLLIAGYLVLLVLHEGVHAIGFLVAGAKPKDIHFGLIPKQMMAYCGCNAPLKIGGYRFALVLPFLLVGLIPWAVSVVYGNVYLVILFSLLVAGAAGDLLMLGLLARYGRKQLILDHPEAPAFYLLYPADALPEGFVEATPEQELELRNRFYGKKSK</sequence>
<dbReference type="Proteomes" id="UP000886891">
    <property type="component" value="Unassembled WGS sequence"/>
</dbReference>
<gene>
    <name evidence="2" type="ORF">IAB14_05715</name>
</gene>
<reference evidence="2" key="2">
    <citation type="journal article" date="2021" name="PeerJ">
        <title>Extensive microbial diversity within the chicken gut microbiome revealed by metagenomics and culture.</title>
        <authorList>
            <person name="Gilroy R."/>
            <person name="Ravi A."/>
            <person name="Getino M."/>
            <person name="Pursley I."/>
            <person name="Horton D.L."/>
            <person name="Alikhan N.F."/>
            <person name="Baker D."/>
            <person name="Gharbi K."/>
            <person name="Hall N."/>
            <person name="Watson M."/>
            <person name="Adriaenssens E.M."/>
            <person name="Foster-Nyarko E."/>
            <person name="Jarju S."/>
            <person name="Secka A."/>
            <person name="Antonio M."/>
            <person name="Oren A."/>
            <person name="Chaudhuri R.R."/>
            <person name="La Ragione R."/>
            <person name="Hildebrand F."/>
            <person name="Pallen M.J."/>
        </authorList>
    </citation>
    <scope>NUCLEOTIDE SEQUENCE</scope>
    <source>
        <strain evidence="2">23406</strain>
    </source>
</reference>
<dbReference type="EMBL" id="DVOH01000041">
    <property type="protein sequence ID" value="HIV00587.1"/>
    <property type="molecule type" value="Genomic_DNA"/>
</dbReference>
<proteinExistence type="predicted"/>
<evidence type="ECO:0000256" key="1">
    <source>
        <dbReference type="SAM" id="Phobius"/>
    </source>
</evidence>
<keyword evidence="1" id="KW-0812">Transmembrane</keyword>
<reference evidence="2" key="1">
    <citation type="submission" date="2020-10" db="EMBL/GenBank/DDBJ databases">
        <authorList>
            <person name="Gilroy R."/>
        </authorList>
    </citation>
    <scope>NUCLEOTIDE SEQUENCE</scope>
    <source>
        <strain evidence="2">23406</strain>
    </source>
</reference>
<keyword evidence="1" id="KW-0472">Membrane</keyword>
<accession>A0A9D1NCH8</accession>
<feature type="transmembrane region" description="Helical" evidence="1">
    <location>
        <begin position="135"/>
        <end position="156"/>
    </location>
</feature>
<dbReference type="AlphaFoldDB" id="A0A9D1NCH8"/>
<evidence type="ECO:0000313" key="3">
    <source>
        <dbReference type="Proteomes" id="UP000886891"/>
    </source>
</evidence>
<comment type="caution">
    <text evidence="2">The sequence shown here is derived from an EMBL/GenBank/DDBJ whole genome shotgun (WGS) entry which is preliminary data.</text>
</comment>
<evidence type="ECO:0000313" key="2">
    <source>
        <dbReference type="EMBL" id="HIV00587.1"/>
    </source>
</evidence>
<feature type="transmembrane region" description="Helical" evidence="1">
    <location>
        <begin position="45"/>
        <end position="64"/>
    </location>
</feature>
<feature type="transmembrane region" description="Helical" evidence="1">
    <location>
        <begin position="109"/>
        <end position="129"/>
    </location>
</feature>
<feature type="transmembrane region" description="Helical" evidence="1">
    <location>
        <begin position="20"/>
        <end position="39"/>
    </location>
</feature>
<protein>
    <submittedName>
        <fullName evidence="2">DUF3267 domain-containing protein</fullName>
    </submittedName>
</protein>
<dbReference type="InterPro" id="IPR021683">
    <property type="entry name" value="DUF3267"/>
</dbReference>